<evidence type="ECO:0000256" key="1">
    <source>
        <dbReference type="SAM" id="MobiDB-lite"/>
    </source>
</evidence>
<keyword evidence="6" id="KW-1185">Reference proteome</keyword>
<dbReference type="EMBL" id="JAJVCN010000002">
    <property type="protein sequence ID" value="MCE7006955.1"/>
    <property type="molecule type" value="Genomic_DNA"/>
</dbReference>
<dbReference type="InterPro" id="IPR050639">
    <property type="entry name" value="SSR_resolvase"/>
</dbReference>
<dbReference type="PANTHER" id="PTHR30461">
    <property type="entry name" value="DNA-INVERTASE FROM LAMBDOID PROPHAGE"/>
    <property type="match status" value="1"/>
</dbReference>
<evidence type="ECO:0000313" key="3">
    <source>
        <dbReference type="EMBL" id="MCE7006955.1"/>
    </source>
</evidence>
<evidence type="ECO:0000313" key="6">
    <source>
        <dbReference type="Proteomes" id="UP001521150"/>
    </source>
</evidence>
<dbReference type="Pfam" id="PF07508">
    <property type="entry name" value="Recombinase"/>
    <property type="match status" value="1"/>
</dbReference>
<name>A0ABS8ZJ20_9PSEU</name>
<dbReference type="EMBL" id="JAJVCN010000002">
    <property type="protein sequence ID" value="MCE7007328.1"/>
    <property type="molecule type" value="Genomic_DNA"/>
</dbReference>
<evidence type="ECO:0000259" key="2">
    <source>
        <dbReference type="PROSITE" id="PS51737"/>
    </source>
</evidence>
<dbReference type="InterPro" id="IPR038109">
    <property type="entry name" value="DNA_bind_recomb_sf"/>
</dbReference>
<gene>
    <name evidence="3" type="ORF">LWC34_29610</name>
    <name evidence="4" type="ORF">LWC34_31580</name>
    <name evidence="5" type="ORF">LWC34_45745</name>
</gene>
<feature type="region of interest" description="Disordered" evidence="1">
    <location>
        <begin position="497"/>
        <end position="535"/>
    </location>
</feature>
<dbReference type="EMBL" id="JAJVCN010000004">
    <property type="protein sequence ID" value="MCE7010061.1"/>
    <property type="molecule type" value="Genomic_DNA"/>
</dbReference>
<dbReference type="Proteomes" id="UP001521150">
    <property type="component" value="Unassembled WGS sequence"/>
</dbReference>
<comment type="caution">
    <text evidence="3">The sequence shown here is derived from an EMBL/GenBank/DDBJ whole genome shotgun (WGS) entry which is preliminary data.</text>
</comment>
<dbReference type="PROSITE" id="PS51737">
    <property type="entry name" value="RECOMBINASE_DNA_BIND"/>
    <property type="match status" value="1"/>
</dbReference>
<dbReference type="Gene3D" id="3.90.1750.20">
    <property type="entry name" value="Putative Large Serine Recombinase, Chain B, Domain 2"/>
    <property type="match status" value="1"/>
</dbReference>
<dbReference type="PANTHER" id="PTHR30461:SF23">
    <property type="entry name" value="DNA RECOMBINASE-RELATED"/>
    <property type="match status" value="1"/>
</dbReference>
<proteinExistence type="predicted"/>
<dbReference type="RefSeq" id="WP_233728362.1">
    <property type="nucleotide sequence ID" value="NZ_JAJVCN010000002.1"/>
</dbReference>
<reference evidence="3 6" key="1">
    <citation type="submission" date="2021-12" db="EMBL/GenBank/DDBJ databases">
        <title>Genome sequence of Kibdelosporangium philippinense ATCC 49844.</title>
        <authorList>
            <person name="Fedorov E.A."/>
            <person name="Omeragic M."/>
            <person name="Shalygina K.F."/>
            <person name="Maclea K.S."/>
        </authorList>
    </citation>
    <scope>NUCLEOTIDE SEQUENCE [LARGE SCALE GENOMIC DNA]</scope>
    <source>
        <strain evidence="3 6">ATCC 49844</strain>
    </source>
</reference>
<dbReference type="InterPro" id="IPR025827">
    <property type="entry name" value="Zn_ribbon_recom_dom"/>
</dbReference>
<feature type="compositionally biased region" description="Low complexity" evidence="1">
    <location>
        <begin position="523"/>
        <end position="535"/>
    </location>
</feature>
<protein>
    <submittedName>
        <fullName evidence="3">Recombinase family protein</fullName>
    </submittedName>
</protein>
<evidence type="ECO:0000313" key="5">
    <source>
        <dbReference type="EMBL" id="MCE7010061.1"/>
    </source>
</evidence>
<evidence type="ECO:0000313" key="4">
    <source>
        <dbReference type="EMBL" id="MCE7007328.1"/>
    </source>
</evidence>
<dbReference type="Pfam" id="PF13408">
    <property type="entry name" value="Zn_ribbon_recom"/>
    <property type="match status" value="1"/>
</dbReference>
<accession>A0ABS8ZJ20</accession>
<dbReference type="InterPro" id="IPR011109">
    <property type="entry name" value="DNA_bind_recombinase_dom"/>
</dbReference>
<feature type="domain" description="Recombinase" evidence="2">
    <location>
        <begin position="14"/>
        <end position="155"/>
    </location>
</feature>
<organism evidence="3 6">
    <name type="scientific">Kibdelosporangium philippinense</name>
    <dbReference type="NCBI Taxonomy" id="211113"/>
    <lineage>
        <taxon>Bacteria</taxon>
        <taxon>Bacillati</taxon>
        <taxon>Actinomycetota</taxon>
        <taxon>Actinomycetes</taxon>
        <taxon>Pseudonocardiales</taxon>
        <taxon>Pseudonocardiaceae</taxon>
        <taxon>Kibdelosporangium</taxon>
    </lineage>
</organism>
<sequence>MSKARRGELVQALPVGLVYDPVGNVVLDPDTSVQGSVARVFSTFTTTGSALAVVKAFAADGLLFPRRLKTGPRKGELVWGQLQHSRVLQVLHNPRYAGAFFYGRRTDHRRADGTMTTRVLPREEWTVLITDSHPGYISWEQFEVNQTRLAANATAHGNDRRASPPREGPALLQGLVVCGKCGGRMTVRYHTRKGNHVPEYVCQSEGIQHGKTICQRIPGAGIDTAVSRLLLDTVTPLALETALAVADELTARADEADRIRAAAVKRAQYHADLARRRYLAVDPANRLVADQLEAAWNATLRELGEATDTYERAREQHTGPLSQTQRDAVTALAADFPALWANPATPMRERKRVIRLLLTDATLARTDSTITVHIRLKGGQDRTLSLPIPLAAWQIRQTPAEVVSAIDTLLEEHTDSEIAAILTSKGMVSGTGQPLHARLIRQIGKAYHLRSHTQRLRDEGLLTLNDIARHLGVGTSTVKTWRNQGLLTGRRANDKNEYLYQLPSPDIARPRRGRPPRKPAPPTETTTTSTTRSAV</sequence>